<sequence length="30" mass="2807">MVVLGSKLYGLSTKATATALGLGVASGLGA</sequence>
<dbReference type="Proteomes" id="UP000494115">
    <property type="component" value="Unassembled WGS sequence"/>
</dbReference>
<keyword evidence="2" id="KW-1185">Reference proteome</keyword>
<evidence type="ECO:0000313" key="1">
    <source>
        <dbReference type="EMBL" id="CAB3801249.1"/>
    </source>
</evidence>
<accession>A0A6S7BI72</accession>
<gene>
    <name evidence="1" type="ORF">LMG28138_04980</name>
</gene>
<name>A0A6S7BI72_9BURK</name>
<organism evidence="1 2">
    <name type="scientific">Pararobbsia alpina</name>
    <dbReference type="NCBI Taxonomy" id="621374"/>
    <lineage>
        <taxon>Bacteria</taxon>
        <taxon>Pseudomonadati</taxon>
        <taxon>Pseudomonadota</taxon>
        <taxon>Betaproteobacteria</taxon>
        <taxon>Burkholderiales</taxon>
        <taxon>Burkholderiaceae</taxon>
        <taxon>Pararobbsia</taxon>
    </lineage>
</organism>
<proteinExistence type="predicted"/>
<dbReference type="AlphaFoldDB" id="A0A6S7BI72"/>
<reference evidence="1 2" key="1">
    <citation type="submission" date="2020-04" db="EMBL/GenBank/DDBJ databases">
        <authorList>
            <person name="De Canck E."/>
        </authorList>
    </citation>
    <scope>NUCLEOTIDE SEQUENCE [LARGE SCALE GENOMIC DNA]</scope>
    <source>
        <strain evidence="1 2">LMG 28138</strain>
    </source>
</reference>
<dbReference type="EMBL" id="CADIKM010000041">
    <property type="protein sequence ID" value="CAB3801249.1"/>
    <property type="molecule type" value="Genomic_DNA"/>
</dbReference>
<evidence type="ECO:0000313" key="2">
    <source>
        <dbReference type="Proteomes" id="UP000494115"/>
    </source>
</evidence>
<protein>
    <submittedName>
        <fullName evidence="1">Uncharacterized protein</fullName>
    </submittedName>
</protein>